<evidence type="ECO:0000313" key="5">
    <source>
        <dbReference type="Proteomes" id="UP000515154"/>
    </source>
</evidence>
<comment type="subcellular location">
    <subcellularLocation>
        <location evidence="1">Nucleus</location>
    </subcellularLocation>
</comment>
<name>A0A6P7SAE5_9MOLL</name>
<dbReference type="InterPro" id="IPR003417">
    <property type="entry name" value="CBF_beta"/>
</dbReference>
<dbReference type="PANTHER" id="PTHR10276">
    <property type="entry name" value="CORE-BINDING FACTOR, BETA SUBUNIT"/>
    <property type="match status" value="1"/>
</dbReference>
<dbReference type="GO" id="GO:0003713">
    <property type="term" value="F:transcription coactivator activity"/>
    <property type="evidence" value="ECO:0007669"/>
    <property type="project" value="InterPro"/>
</dbReference>
<reference evidence="6" key="1">
    <citation type="submission" date="2025-08" db="UniProtKB">
        <authorList>
            <consortium name="RefSeq"/>
        </authorList>
    </citation>
    <scope>IDENTIFICATION</scope>
</reference>
<evidence type="ECO:0000313" key="6">
    <source>
        <dbReference type="RefSeq" id="XP_029635247.1"/>
    </source>
</evidence>
<dbReference type="RefSeq" id="XP_029635247.1">
    <property type="nucleotide sequence ID" value="XM_029779387.2"/>
</dbReference>
<dbReference type="PANTHER" id="PTHR10276:SF3">
    <property type="entry name" value="CORE-BINDING FACTOR SUBUNIT BETA"/>
    <property type="match status" value="1"/>
</dbReference>
<protein>
    <submittedName>
        <fullName evidence="6">Core-binding factor subunit beta isoform X1</fullName>
    </submittedName>
</protein>
<evidence type="ECO:0000256" key="4">
    <source>
        <dbReference type="SAM" id="MobiDB-lite"/>
    </source>
</evidence>
<gene>
    <name evidence="6" type="primary">LOC115210703</name>
</gene>
<feature type="region of interest" description="Disordered" evidence="4">
    <location>
        <begin position="182"/>
        <end position="209"/>
    </location>
</feature>
<evidence type="ECO:0000256" key="1">
    <source>
        <dbReference type="ARBA" id="ARBA00004123"/>
    </source>
</evidence>
<dbReference type="SUPFAM" id="SSF50723">
    <property type="entry name" value="Core binding factor beta, CBF"/>
    <property type="match status" value="1"/>
</dbReference>
<proteinExistence type="inferred from homology"/>
<dbReference type="GO" id="GO:0043565">
    <property type="term" value="F:sequence-specific DNA binding"/>
    <property type="evidence" value="ECO:0007669"/>
    <property type="project" value="TreeGrafter"/>
</dbReference>
<accession>A0A6P7SAE5</accession>
<feature type="compositionally biased region" description="Polar residues" evidence="4">
    <location>
        <begin position="198"/>
        <end position="209"/>
    </location>
</feature>
<evidence type="ECO:0000256" key="3">
    <source>
        <dbReference type="ARBA" id="ARBA00025734"/>
    </source>
</evidence>
<dbReference type="GO" id="GO:0016513">
    <property type="term" value="C:core-binding factor complex"/>
    <property type="evidence" value="ECO:0007669"/>
    <property type="project" value="TreeGrafter"/>
</dbReference>
<dbReference type="FunFam" id="2.40.250.10:FF:000001">
    <property type="entry name" value="Core-binding factor subunit beta"/>
    <property type="match status" value="1"/>
</dbReference>
<evidence type="ECO:0000256" key="2">
    <source>
        <dbReference type="ARBA" id="ARBA00023242"/>
    </source>
</evidence>
<dbReference type="GO" id="GO:0006357">
    <property type="term" value="P:regulation of transcription by RNA polymerase II"/>
    <property type="evidence" value="ECO:0007669"/>
    <property type="project" value="TreeGrafter"/>
</dbReference>
<sequence>MRPFVGNTLSRELAHSFLTKMPKVVPDQRDKFEHDDLFRKLSHESEIKYTGFRDKPEEERQLRFQTECREGHADIAFVATGTTFSLSFAAKSWSDKPEDRIATTEFVNFERESGKVHLKSQFIMNGVCVIWRGWIDLHRLDGIGCLEFDTERAEVEDAVLREQTDQYNRRIRGFEERQRQFREQEVRRTEAEVHSHSSDASPSETSGSE</sequence>
<dbReference type="AlphaFoldDB" id="A0A6P7SAE5"/>
<dbReference type="KEGG" id="osn:115210703"/>
<dbReference type="Proteomes" id="UP000515154">
    <property type="component" value="Linkage group LG4"/>
</dbReference>
<feature type="compositionally biased region" description="Basic and acidic residues" evidence="4">
    <location>
        <begin position="182"/>
        <end position="197"/>
    </location>
</feature>
<organism evidence="5 6">
    <name type="scientific">Octopus sinensis</name>
    <name type="common">East Asian common octopus</name>
    <dbReference type="NCBI Taxonomy" id="2607531"/>
    <lineage>
        <taxon>Eukaryota</taxon>
        <taxon>Metazoa</taxon>
        <taxon>Spiralia</taxon>
        <taxon>Lophotrochozoa</taxon>
        <taxon>Mollusca</taxon>
        <taxon>Cephalopoda</taxon>
        <taxon>Coleoidea</taxon>
        <taxon>Octopodiformes</taxon>
        <taxon>Octopoda</taxon>
        <taxon>Incirrata</taxon>
        <taxon>Octopodidae</taxon>
        <taxon>Octopus</taxon>
    </lineage>
</organism>
<keyword evidence="5" id="KW-1185">Reference proteome</keyword>
<comment type="similarity">
    <text evidence="3">Belongs to the CBF-beta family.</text>
</comment>
<dbReference type="Pfam" id="PF02312">
    <property type="entry name" value="CBF_beta"/>
    <property type="match status" value="1"/>
</dbReference>
<keyword evidence="2" id="KW-0539">Nucleus</keyword>
<dbReference type="InterPro" id="IPR036552">
    <property type="entry name" value="CBF_bsu_sf"/>
</dbReference>
<dbReference type="Gene3D" id="2.40.250.10">
    <property type="entry name" value="Core binding factor, beta subunit"/>
    <property type="match status" value="1"/>
</dbReference>